<dbReference type="NCBIfam" id="NF042940">
    <property type="entry name" value="racemase_DgcA"/>
    <property type="match status" value="1"/>
</dbReference>
<dbReference type="STRING" id="427683.A5481_26640"/>
<evidence type="ECO:0000256" key="3">
    <source>
        <dbReference type="ARBA" id="ARBA00022842"/>
    </source>
</evidence>
<dbReference type="SUPFAM" id="SSF51604">
    <property type="entry name" value="Enolase C-terminal domain-like"/>
    <property type="match status" value="1"/>
</dbReference>
<dbReference type="GO" id="GO:0016855">
    <property type="term" value="F:racemase and epimerase activity, acting on amino acids and derivatives"/>
    <property type="evidence" value="ECO:0007669"/>
    <property type="project" value="UniProtKB-UniRule"/>
</dbReference>
<feature type="domain" description="Mandelate racemase/muconate lactonizing enzyme C-terminal" evidence="8">
    <location>
        <begin position="130"/>
        <end position="221"/>
    </location>
</feature>
<gene>
    <name evidence="9" type="ORF">A5481_26640</name>
</gene>
<evidence type="ECO:0000256" key="7">
    <source>
        <dbReference type="RuleBase" id="RU366006"/>
    </source>
</evidence>
<dbReference type="RefSeq" id="WP_048434083.1">
    <property type="nucleotide sequence ID" value="NZ_LWHQ01000061.1"/>
</dbReference>
<feature type="binding site" evidence="6">
    <location>
        <position position="223"/>
    </location>
    <ligand>
        <name>Mg(2+)</name>
        <dbReference type="ChEBI" id="CHEBI:18420"/>
    </ligand>
</feature>
<dbReference type="InterPro" id="IPR029065">
    <property type="entry name" value="Enolase_C-like"/>
</dbReference>
<dbReference type="SUPFAM" id="SSF54826">
    <property type="entry name" value="Enolase N-terminal domain-like"/>
    <property type="match status" value="1"/>
</dbReference>
<feature type="binding site" evidence="6">
    <location>
        <position position="200"/>
    </location>
    <ligand>
        <name>Mg(2+)</name>
        <dbReference type="ChEBI" id="CHEBI:18420"/>
    </ligand>
</feature>
<evidence type="ECO:0000256" key="2">
    <source>
        <dbReference type="ARBA" id="ARBA00022723"/>
    </source>
</evidence>
<evidence type="ECO:0000256" key="1">
    <source>
        <dbReference type="ARBA" id="ARBA00008031"/>
    </source>
</evidence>
<accession>A0A179S2B6</accession>
<dbReference type="PANTHER" id="PTHR48080:SF3">
    <property type="entry name" value="ENOLASE SUPERFAMILY MEMBER DDB_G0284701"/>
    <property type="match status" value="1"/>
</dbReference>
<dbReference type="OrthoDB" id="9782675at2"/>
<dbReference type="Gene3D" id="3.20.20.120">
    <property type="entry name" value="Enolase-like C-terminal domain"/>
    <property type="match status" value="1"/>
</dbReference>
<dbReference type="SFLD" id="SFLDF00010">
    <property type="entry name" value="dipeptide_epimerase"/>
    <property type="match status" value="1"/>
</dbReference>
<evidence type="ECO:0000313" key="10">
    <source>
        <dbReference type="Proteomes" id="UP000078316"/>
    </source>
</evidence>
<evidence type="ECO:0000256" key="6">
    <source>
        <dbReference type="PIRSR" id="PIRSR634603-3"/>
    </source>
</evidence>
<evidence type="ECO:0000256" key="4">
    <source>
        <dbReference type="ARBA" id="ARBA00023235"/>
    </source>
</evidence>
<reference evidence="9 10" key="1">
    <citation type="submission" date="2016-04" db="EMBL/GenBank/DDBJ databases">
        <authorList>
            <person name="Evans L.H."/>
            <person name="Alamgir A."/>
            <person name="Owens N."/>
            <person name="Weber N.D."/>
            <person name="Virtaneva K."/>
            <person name="Barbian K."/>
            <person name="Babar A."/>
            <person name="Rosenke K."/>
        </authorList>
    </citation>
    <scope>NUCLEOTIDE SEQUENCE [LARGE SCALE GENOMIC DNA]</scope>
    <source>
        <strain evidence="9 10">PMB02</strain>
    </source>
</reference>
<dbReference type="Pfam" id="PF02746">
    <property type="entry name" value="MR_MLE_N"/>
    <property type="match status" value="1"/>
</dbReference>
<dbReference type="Proteomes" id="UP000078316">
    <property type="component" value="Unassembled WGS sequence"/>
</dbReference>
<comment type="caution">
    <text evidence="9">The sequence shown here is derived from an EMBL/GenBank/DDBJ whole genome shotgun (WGS) entry which is preliminary data.</text>
</comment>
<dbReference type="EMBL" id="LWHQ01000061">
    <property type="protein sequence ID" value="OAS18339.1"/>
    <property type="molecule type" value="Genomic_DNA"/>
</dbReference>
<feature type="binding site" evidence="6">
    <location>
        <position position="174"/>
    </location>
    <ligand>
        <name>Mg(2+)</name>
        <dbReference type="ChEBI" id="CHEBI:18420"/>
    </ligand>
</feature>
<evidence type="ECO:0000313" key="9">
    <source>
        <dbReference type="EMBL" id="OAS18339.1"/>
    </source>
</evidence>
<dbReference type="Gene3D" id="3.30.390.10">
    <property type="entry name" value="Enolase-like, N-terminal domain"/>
    <property type="match status" value="1"/>
</dbReference>
<dbReference type="AlphaFoldDB" id="A0A179S2B6"/>
<dbReference type="SMART" id="SM00922">
    <property type="entry name" value="MR_MLE"/>
    <property type="match status" value="1"/>
</dbReference>
<dbReference type="InterPro" id="IPR029017">
    <property type="entry name" value="Enolase-like_N"/>
</dbReference>
<comment type="similarity">
    <text evidence="1 7">Belongs to the mandelate racemase/muconate lactonizing enzyme family.</text>
</comment>
<dbReference type="InterPro" id="IPR034603">
    <property type="entry name" value="Dipeptide_epimerase"/>
</dbReference>
<dbReference type="SFLD" id="SFLDG00180">
    <property type="entry name" value="muconate_cycloisomerase"/>
    <property type="match status" value="1"/>
</dbReference>
<organism evidence="9 10">
    <name type="scientific">Methylobacterium platani</name>
    <dbReference type="NCBI Taxonomy" id="427683"/>
    <lineage>
        <taxon>Bacteria</taxon>
        <taxon>Pseudomonadati</taxon>
        <taxon>Pseudomonadota</taxon>
        <taxon>Alphaproteobacteria</taxon>
        <taxon>Hyphomicrobiales</taxon>
        <taxon>Methylobacteriaceae</taxon>
        <taxon>Methylobacterium</taxon>
    </lineage>
</organism>
<proteinExistence type="inferred from homology"/>
<dbReference type="SFLD" id="SFLDS00001">
    <property type="entry name" value="Enolase"/>
    <property type="match status" value="1"/>
</dbReference>
<dbReference type="CDD" id="cd03319">
    <property type="entry name" value="L-Ala-DL-Glu_epimerase"/>
    <property type="match status" value="1"/>
</dbReference>
<dbReference type="PANTHER" id="PTHR48080">
    <property type="entry name" value="D-GALACTONATE DEHYDRATASE-RELATED"/>
    <property type="match status" value="1"/>
</dbReference>
<evidence type="ECO:0000259" key="8">
    <source>
        <dbReference type="SMART" id="SM00922"/>
    </source>
</evidence>
<keyword evidence="3 6" id="KW-0460">Magnesium</keyword>
<dbReference type="InterPro" id="IPR013342">
    <property type="entry name" value="Mandelate_racemase_C"/>
</dbReference>
<dbReference type="InterPro" id="IPR034593">
    <property type="entry name" value="DgoD-like"/>
</dbReference>
<name>A0A179S2B6_9HYPH</name>
<keyword evidence="4 7" id="KW-0413">Isomerase</keyword>
<sequence>MIRLATTIERWPIAGTFTISRGSRTEAVVVTAAITDGTNTGRGECVPYARYGETVEGVRDLIAAQGEALAAGLARQDLAVRLPAGAARNALDCALWDLEAKRSGIPAHGLAGIPAPAPVTTCYTLSLGTPEAMEAAARAAAARPLLKVKLGGAGDPERIAAVRRGAPDSAIVVDANEAWSPETIEANLAACVAAGVRLIEQPLPAGEDAMLAGMTRPIPICADESLHDRAGLDGLTDRYDAINIKLDKAGGLTEALLLAQAAKARGLSIMVGCMLGTSLAMAPAMLLSGYADFVDLDGPLLLARDREPGLVFEGSLVHPPAPALWG</sequence>
<dbReference type="EC" id="5.1.1.-" evidence="7"/>
<dbReference type="Pfam" id="PF13378">
    <property type="entry name" value="MR_MLE_C"/>
    <property type="match status" value="1"/>
</dbReference>
<dbReference type="InterPro" id="IPR036849">
    <property type="entry name" value="Enolase-like_C_sf"/>
</dbReference>
<comment type="cofactor">
    <cofactor evidence="6 7">
        <name>Mg(2+)</name>
        <dbReference type="ChEBI" id="CHEBI:18420"/>
    </cofactor>
    <text evidence="6 7">Binds 1 Mg(2+) ion per subunit.</text>
</comment>
<protein>
    <recommendedName>
        <fullName evidence="7">Dipeptide epimerase</fullName>
        <ecNumber evidence="7">5.1.1.-</ecNumber>
    </recommendedName>
</protein>
<evidence type="ECO:0000256" key="5">
    <source>
        <dbReference type="PIRSR" id="PIRSR634603-1"/>
    </source>
</evidence>
<dbReference type="InterPro" id="IPR013341">
    <property type="entry name" value="Mandelate_racemase_N_dom"/>
</dbReference>
<dbReference type="GO" id="GO:0046872">
    <property type="term" value="F:metal ion binding"/>
    <property type="evidence" value="ECO:0007669"/>
    <property type="project" value="UniProtKB-KW"/>
</dbReference>
<feature type="active site" description="Proton acceptor; specific for (S)-substrate epimerization" evidence="5">
    <location>
        <position position="245"/>
    </location>
</feature>
<feature type="active site" description="Proton acceptor; specific for (R)-substrate epimerization" evidence="5">
    <location>
        <position position="149"/>
    </location>
</feature>
<keyword evidence="2 6" id="KW-0479">Metal-binding</keyword>